<proteinExistence type="predicted"/>
<dbReference type="EMBL" id="CAJVQC010001159">
    <property type="protein sequence ID" value="CAG8488770.1"/>
    <property type="molecule type" value="Genomic_DNA"/>
</dbReference>
<evidence type="ECO:0000313" key="1">
    <source>
        <dbReference type="EMBL" id="CAG8488770.1"/>
    </source>
</evidence>
<organism evidence="1 2">
    <name type="scientific">Racocetra persica</name>
    <dbReference type="NCBI Taxonomy" id="160502"/>
    <lineage>
        <taxon>Eukaryota</taxon>
        <taxon>Fungi</taxon>
        <taxon>Fungi incertae sedis</taxon>
        <taxon>Mucoromycota</taxon>
        <taxon>Glomeromycotina</taxon>
        <taxon>Glomeromycetes</taxon>
        <taxon>Diversisporales</taxon>
        <taxon>Gigasporaceae</taxon>
        <taxon>Racocetra</taxon>
    </lineage>
</organism>
<evidence type="ECO:0000313" key="2">
    <source>
        <dbReference type="Proteomes" id="UP000789920"/>
    </source>
</evidence>
<comment type="caution">
    <text evidence="1">The sequence shown here is derived from an EMBL/GenBank/DDBJ whole genome shotgun (WGS) entry which is preliminary data.</text>
</comment>
<protein>
    <submittedName>
        <fullName evidence="1">851_t:CDS:1</fullName>
    </submittedName>
</protein>
<accession>A0ACA9KR74</accession>
<reference evidence="1" key="1">
    <citation type="submission" date="2021-06" db="EMBL/GenBank/DDBJ databases">
        <authorList>
            <person name="Kallberg Y."/>
            <person name="Tangrot J."/>
            <person name="Rosling A."/>
        </authorList>
    </citation>
    <scope>NUCLEOTIDE SEQUENCE</scope>
    <source>
        <strain evidence="1">MA461A</strain>
    </source>
</reference>
<dbReference type="Proteomes" id="UP000789920">
    <property type="component" value="Unassembled WGS sequence"/>
</dbReference>
<keyword evidence="2" id="KW-1185">Reference proteome</keyword>
<gene>
    <name evidence="1" type="ORF">RPERSI_LOCUS1292</name>
</gene>
<name>A0ACA9KR74_9GLOM</name>
<sequence>MNQTRVFSTYLRSTTSTCSGTCTKIYNVRNTAFAFAASNGYQRRWKATAISPSHHPQPQTTYLPPPQPRKTQIPLPPKPTPSPTTPAYDNSFVGLTGGQIFHEMMLRHGVKQVFGYPGGAILPVFDAIYNSKHFNFVLPRHEQGAGHMAEGYARASGKPGIVLVTSGPGATNAITPMQDALSDGTPLIVFCGQVPTSAIGTDAFQEADVVGISRACTKWNVMVKDVADLPRRITEAFEIATTGRPGPVLVDLPKDVTASVLKKPIPTQYTLPFRAFNESPALASSVTNHHVILQAAELINNSKRPVIYAGQGVLATSEGPMRMRELAARGNIPVTTTLQGLGGFDELDPLSLHMLGMHGSAYANLAMQNADVIIGLGSRFDDRVTGHLAQFAPEAKLAAKEGRGGIIHFEISPKNINKVVQATAAIEGDVSDNLGRILPLIKKAERKEWFGLIDQWKKKYPWTYAKPKSDAPLKPQQFIEELDRQTQDYKEKVLMTTGVGQHQMWAAQFFRWRHPRTMITSGGLGTMGYGLPAAIGAKVACPDKIVIDIDGDASFCMTGMELATAVQYNIGVKVLILNNDFQGMVKQWQDLFYEERYSQTEMVNPDFVKLAESMGAKALRIRTEEELPNKIAEFLEYDGPIVCDAIIEKHEHVYPMVPAGKGLANCRISSRISSQIRLGNRILLFSTQAITKNDTITKDVTTDNVKDDMKLVFESSNFRLVRLLKVISVSFLGVACTVAPISFFYVDDPAFKSFGITKELMAAAFIASATSTFVIHHFFSRYVTKIYLHQPKTHPTLFTPTTINPYTKMTIETRSLFALPKLTTVELRHLNPMNQSSITWSVKKKYLNFCKKKGIKPPVQKKFWIDYESSKNDKNDVEIVKKIVNVINESSRIDMI</sequence>